<dbReference type="SUPFAM" id="SSF63707">
    <property type="entry name" value="Ganglioside M2 (gm2) activator"/>
    <property type="match status" value="1"/>
</dbReference>
<dbReference type="GO" id="GO:0008047">
    <property type="term" value="F:enzyme activator activity"/>
    <property type="evidence" value="ECO:0007669"/>
    <property type="project" value="InterPro"/>
</dbReference>
<dbReference type="Proteomes" id="UP000694545">
    <property type="component" value="Unplaced"/>
</dbReference>
<keyword evidence="1 2" id="KW-0732">Signal</keyword>
<feature type="chain" id="PRO_5034361711" evidence="2">
    <location>
        <begin position="18"/>
        <end position="169"/>
    </location>
</feature>
<dbReference type="OMA" id="QWHTANV"/>
<proteinExistence type="predicted"/>
<keyword evidence="5" id="KW-1185">Reference proteome</keyword>
<evidence type="ECO:0000256" key="2">
    <source>
        <dbReference type="SAM" id="SignalP"/>
    </source>
</evidence>
<evidence type="ECO:0000256" key="1">
    <source>
        <dbReference type="ARBA" id="ARBA00022729"/>
    </source>
</evidence>
<gene>
    <name evidence="4" type="primary">GM2A</name>
</gene>
<dbReference type="Pfam" id="PF02221">
    <property type="entry name" value="E1_DerP2_DerF2"/>
    <property type="match status" value="1"/>
</dbReference>
<dbReference type="AlphaFoldDB" id="A0A8D2JJ54"/>
<dbReference type="GO" id="GO:0005319">
    <property type="term" value="F:lipid transporter activity"/>
    <property type="evidence" value="ECO:0007669"/>
    <property type="project" value="TreeGrafter"/>
</dbReference>
<name>A0A8D2JJ54_VARKO</name>
<organism evidence="4 5">
    <name type="scientific">Varanus komodoensis</name>
    <name type="common">Komodo dragon</name>
    <dbReference type="NCBI Taxonomy" id="61221"/>
    <lineage>
        <taxon>Eukaryota</taxon>
        <taxon>Metazoa</taxon>
        <taxon>Chordata</taxon>
        <taxon>Craniata</taxon>
        <taxon>Vertebrata</taxon>
        <taxon>Euteleostomi</taxon>
        <taxon>Lepidosauria</taxon>
        <taxon>Squamata</taxon>
        <taxon>Bifurcata</taxon>
        <taxon>Unidentata</taxon>
        <taxon>Episquamata</taxon>
        <taxon>Toxicofera</taxon>
        <taxon>Anguimorpha</taxon>
        <taxon>Paleoanguimorpha</taxon>
        <taxon>Varanoidea</taxon>
        <taxon>Varanidae</taxon>
        <taxon>Varanus</taxon>
    </lineage>
</organism>
<evidence type="ECO:0000259" key="3">
    <source>
        <dbReference type="Pfam" id="PF02221"/>
    </source>
</evidence>
<dbReference type="Ensembl" id="ENSVKKT00000011527.1">
    <property type="protein sequence ID" value="ENSVKKP00000011261.1"/>
    <property type="gene ID" value="ENSVKKG00000007861.1"/>
</dbReference>
<dbReference type="InterPro" id="IPR003172">
    <property type="entry name" value="ML_dom"/>
</dbReference>
<evidence type="ECO:0000313" key="5">
    <source>
        <dbReference type="Proteomes" id="UP000694545"/>
    </source>
</evidence>
<protein>
    <submittedName>
        <fullName evidence="4">GM2 ganglioside activator</fullName>
    </submittedName>
</protein>
<sequence>MHYWWTFCLFWSTVSWASHVLHVSGFKLTGVLLKDDSVPVWVSQNVWCYQWHTANVTLEKRLGELWIKIPCMDDLGSCVYDDVCAKLDLLVPPGQQCPEPLESVGIPCHCPFKAGSYNLPPSEFFIPNIGLPSFLTNGDYKIKAVLSNGDQELSCVKLSFSLHTENLWF</sequence>
<dbReference type="InterPro" id="IPR036846">
    <property type="entry name" value="GM2-AP_sf"/>
</dbReference>
<dbReference type="PANTHER" id="PTHR17357:SF0">
    <property type="entry name" value="GANGLIOSIDE GM2 ACTIVATOR"/>
    <property type="match status" value="1"/>
</dbReference>
<dbReference type="GO" id="GO:0006689">
    <property type="term" value="P:ganglioside catabolic process"/>
    <property type="evidence" value="ECO:0007669"/>
    <property type="project" value="InterPro"/>
</dbReference>
<dbReference type="InterPro" id="IPR028996">
    <property type="entry name" value="GM2-AP"/>
</dbReference>
<feature type="domain" description="MD-2-related lipid-recognition" evidence="3">
    <location>
        <begin position="53"/>
        <end position="161"/>
    </location>
</feature>
<dbReference type="PANTHER" id="PTHR17357">
    <property type="entry name" value="GM2 GANGLIOSIDE ACTIVATOR PROTEIN"/>
    <property type="match status" value="1"/>
</dbReference>
<accession>A0A8D2JJ54</accession>
<evidence type="ECO:0000313" key="4">
    <source>
        <dbReference type="Ensembl" id="ENSVKKP00000011261.1"/>
    </source>
</evidence>
<feature type="signal peptide" evidence="2">
    <location>
        <begin position="1"/>
        <end position="17"/>
    </location>
</feature>
<dbReference type="GO" id="GO:0009898">
    <property type="term" value="C:cytoplasmic side of plasma membrane"/>
    <property type="evidence" value="ECO:0007669"/>
    <property type="project" value="TreeGrafter"/>
</dbReference>
<reference evidence="4" key="1">
    <citation type="submission" date="2025-08" db="UniProtKB">
        <authorList>
            <consortium name="Ensembl"/>
        </authorList>
    </citation>
    <scope>IDENTIFICATION</scope>
</reference>
<dbReference type="Gene3D" id="2.70.220.10">
    <property type="entry name" value="Ganglioside GM2 activator"/>
    <property type="match status" value="1"/>
</dbReference>
<reference evidence="4" key="2">
    <citation type="submission" date="2025-09" db="UniProtKB">
        <authorList>
            <consortium name="Ensembl"/>
        </authorList>
    </citation>
    <scope>IDENTIFICATION</scope>
</reference>